<comment type="caution">
    <text evidence="2">The sequence shown here is derived from an EMBL/GenBank/DDBJ whole genome shotgun (WGS) entry which is preliminary data.</text>
</comment>
<feature type="transmembrane region" description="Helical" evidence="1">
    <location>
        <begin position="67"/>
        <end position="84"/>
    </location>
</feature>
<reference evidence="2" key="2">
    <citation type="submission" date="2023-01" db="EMBL/GenBank/DDBJ databases">
        <title>Draft genome sequence of Agaribacter marinus strain NBRC 110023.</title>
        <authorList>
            <person name="Sun Q."/>
            <person name="Mori K."/>
        </authorList>
    </citation>
    <scope>NUCLEOTIDE SEQUENCE</scope>
    <source>
        <strain evidence="2">NBRC 110023</strain>
    </source>
</reference>
<dbReference type="RefSeq" id="WP_284216093.1">
    <property type="nucleotide sequence ID" value="NZ_BSOT01000005.1"/>
</dbReference>
<dbReference type="InterPro" id="IPR016865">
    <property type="entry name" value="RclC"/>
</dbReference>
<evidence type="ECO:0000256" key="1">
    <source>
        <dbReference type="SAM" id="Phobius"/>
    </source>
</evidence>
<dbReference type="PANTHER" id="PTHR40106">
    <property type="entry name" value="INNER MEMBRANE PROTEIN RCLC"/>
    <property type="match status" value="1"/>
</dbReference>
<feature type="transmembrane region" description="Helical" evidence="1">
    <location>
        <begin position="124"/>
        <end position="148"/>
    </location>
</feature>
<gene>
    <name evidence="2" type="ORF">GCM10007852_06900</name>
</gene>
<keyword evidence="1" id="KW-1133">Transmembrane helix</keyword>
<feature type="transmembrane region" description="Helical" evidence="1">
    <location>
        <begin position="20"/>
        <end position="37"/>
    </location>
</feature>
<dbReference type="Proteomes" id="UP001156601">
    <property type="component" value="Unassembled WGS sequence"/>
</dbReference>
<dbReference type="InterPro" id="IPR007339">
    <property type="entry name" value="RclC-like"/>
</dbReference>
<proteinExistence type="predicted"/>
<dbReference type="PIRSF" id="PIRSF028065">
    <property type="entry name" value="UCP028065"/>
    <property type="match status" value="1"/>
</dbReference>
<dbReference type="GO" id="GO:0005886">
    <property type="term" value="C:plasma membrane"/>
    <property type="evidence" value="ECO:0007669"/>
    <property type="project" value="TreeGrafter"/>
</dbReference>
<dbReference type="AlphaFoldDB" id="A0AA37WHE2"/>
<reference evidence="2" key="1">
    <citation type="journal article" date="2014" name="Int. J. Syst. Evol. Microbiol.">
        <title>Complete genome sequence of Corynebacterium casei LMG S-19264T (=DSM 44701T), isolated from a smear-ripened cheese.</title>
        <authorList>
            <consortium name="US DOE Joint Genome Institute (JGI-PGF)"/>
            <person name="Walter F."/>
            <person name="Albersmeier A."/>
            <person name="Kalinowski J."/>
            <person name="Ruckert C."/>
        </authorList>
    </citation>
    <scope>NUCLEOTIDE SEQUENCE</scope>
    <source>
        <strain evidence="2">NBRC 110023</strain>
    </source>
</reference>
<sequence>MSILLPKPVETVVSAIAEKGFYIVLPIIFTWFGLMKFTSYEAAAIEGLIANSPFVSFLLPLLGQQGASNLIGAVELVVAVLILLRFIDPLLSFIGAILATATFIVTSTFFFTTPGVFLPDVGGLAVSVVPGQFLLKDLGLLVASIWVLNESANAIKK</sequence>
<name>A0AA37WHE2_9ALTE</name>
<keyword evidence="1" id="KW-0812">Transmembrane</keyword>
<evidence type="ECO:0000313" key="2">
    <source>
        <dbReference type="EMBL" id="GLR69782.1"/>
    </source>
</evidence>
<dbReference type="Pfam" id="PF04224">
    <property type="entry name" value="DUF417"/>
    <property type="match status" value="1"/>
</dbReference>
<keyword evidence="1" id="KW-0472">Membrane</keyword>
<dbReference type="GO" id="GO:1901530">
    <property type="term" value="P:response to hypochlorite"/>
    <property type="evidence" value="ECO:0007669"/>
    <property type="project" value="TreeGrafter"/>
</dbReference>
<organism evidence="2 3">
    <name type="scientific">Agaribacter marinus</name>
    <dbReference type="NCBI Taxonomy" id="1431249"/>
    <lineage>
        <taxon>Bacteria</taxon>
        <taxon>Pseudomonadati</taxon>
        <taxon>Pseudomonadota</taxon>
        <taxon>Gammaproteobacteria</taxon>
        <taxon>Alteromonadales</taxon>
        <taxon>Alteromonadaceae</taxon>
        <taxon>Agaribacter</taxon>
    </lineage>
</organism>
<keyword evidence="3" id="KW-1185">Reference proteome</keyword>
<dbReference type="EMBL" id="BSOT01000005">
    <property type="protein sequence ID" value="GLR69782.1"/>
    <property type="molecule type" value="Genomic_DNA"/>
</dbReference>
<accession>A0AA37WHE2</accession>
<evidence type="ECO:0000313" key="3">
    <source>
        <dbReference type="Proteomes" id="UP001156601"/>
    </source>
</evidence>
<dbReference type="PANTHER" id="PTHR40106:SF1">
    <property type="entry name" value="INNER MEMBRANE PROTEIN RCLC"/>
    <property type="match status" value="1"/>
</dbReference>
<feature type="transmembrane region" description="Helical" evidence="1">
    <location>
        <begin position="91"/>
        <end position="112"/>
    </location>
</feature>
<protein>
    <submittedName>
        <fullName evidence="2">Membrane protein</fullName>
    </submittedName>
</protein>